<feature type="chain" id="PRO_5040733715" description="Secreted protein" evidence="1">
    <location>
        <begin position="18"/>
        <end position="208"/>
    </location>
</feature>
<feature type="non-terminal residue" evidence="2">
    <location>
        <position position="1"/>
    </location>
</feature>
<protein>
    <recommendedName>
        <fullName evidence="4">Secreted protein</fullName>
    </recommendedName>
</protein>
<dbReference type="AlphaFoldDB" id="A0A9W8MGW7"/>
<comment type="caution">
    <text evidence="2">The sequence shown here is derived from an EMBL/GenBank/DDBJ whole genome shotgun (WGS) entry which is preliminary data.</text>
</comment>
<reference evidence="2" key="1">
    <citation type="submission" date="2022-06" db="EMBL/GenBank/DDBJ databases">
        <title>Genome Sequence of Candolleomyces eurysporus.</title>
        <authorList>
            <person name="Buettner E."/>
        </authorList>
    </citation>
    <scope>NUCLEOTIDE SEQUENCE</scope>
    <source>
        <strain evidence="2">VTCC 930004</strain>
    </source>
</reference>
<dbReference type="EMBL" id="JANBPK010000922">
    <property type="protein sequence ID" value="KAJ2928583.1"/>
    <property type="molecule type" value="Genomic_DNA"/>
</dbReference>
<evidence type="ECO:0008006" key="4">
    <source>
        <dbReference type="Google" id="ProtNLM"/>
    </source>
</evidence>
<name>A0A9W8MGW7_9AGAR</name>
<evidence type="ECO:0000256" key="1">
    <source>
        <dbReference type="SAM" id="SignalP"/>
    </source>
</evidence>
<dbReference type="InterPro" id="IPR025649">
    <property type="entry name" value="DUF4360"/>
</dbReference>
<dbReference type="PANTHER" id="PTHR38847:SF1">
    <property type="entry name" value="PSEUDOURIDINE SYNTHASE RSUA_RLUA-LIKE DOMAIN-CONTAINING PROTEIN"/>
    <property type="match status" value="1"/>
</dbReference>
<dbReference type="PANTHER" id="PTHR38847">
    <property type="match status" value="1"/>
</dbReference>
<feature type="signal peptide" evidence="1">
    <location>
        <begin position="1"/>
        <end position="17"/>
    </location>
</feature>
<sequence>MFKSIVSLLALASVAFAAPSASFEKRVDFPGPHPPGFDITSVSFLGIGCPPGSTYYFLSPDKTTVIVEFTELFAEAGPGVPISRNRRACQLSFDVNVPAGFTFGVATVDYRGYYQLDSKVTGSQQFTFYFQGKTDLATARSTLTGPAGGDYTFRDAFDLTVTSPCGSGTVLKVNSEIRVSNSANTQAFGYFSTDSILTLGLQWRTCET</sequence>
<dbReference type="Proteomes" id="UP001140091">
    <property type="component" value="Unassembled WGS sequence"/>
</dbReference>
<keyword evidence="1" id="KW-0732">Signal</keyword>
<proteinExistence type="predicted"/>
<dbReference type="OrthoDB" id="152248at2759"/>
<evidence type="ECO:0000313" key="3">
    <source>
        <dbReference type="Proteomes" id="UP001140091"/>
    </source>
</evidence>
<dbReference type="Pfam" id="PF14273">
    <property type="entry name" value="DUF4360"/>
    <property type="match status" value="1"/>
</dbReference>
<gene>
    <name evidence="2" type="ORF">H1R20_g8496</name>
</gene>
<evidence type="ECO:0000313" key="2">
    <source>
        <dbReference type="EMBL" id="KAJ2928583.1"/>
    </source>
</evidence>
<keyword evidence="3" id="KW-1185">Reference proteome</keyword>
<organism evidence="2 3">
    <name type="scientific">Candolleomyces eurysporus</name>
    <dbReference type="NCBI Taxonomy" id="2828524"/>
    <lineage>
        <taxon>Eukaryota</taxon>
        <taxon>Fungi</taxon>
        <taxon>Dikarya</taxon>
        <taxon>Basidiomycota</taxon>
        <taxon>Agaricomycotina</taxon>
        <taxon>Agaricomycetes</taxon>
        <taxon>Agaricomycetidae</taxon>
        <taxon>Agaricales</taxon>
        <taxon>Agaricineae</taxon>
        <taxon>Psathyrellaceae</taxon>
        <taxon>Candolleomyces</taxon>
    </lineage>
</organism>
<accession>A0A9W8MGW7</accession>